<evidence type="ECO:0000313" key="1">
    <source>
        <dbReference type="EMBL" id="KAH7924632.1"/>
    </source>
</evidence>
<gene>
    <name evidence="1" type="ORF">BV22DRAFT_496570</name>
</gene>
<dbReference type="Proteomes" id="UP000790709">
    <property type="component" value="Unassembled WGS sequence"/>
</dbReference>
<accession>A0ACB8BIK5</accession>
<evidence type="ECO:0000313" key="2">
    <source>
        <dbReference type="Proteomes" id="UP000790709"/>
    </source>
</evidence>
<name>A0ACB8BIK5_9AGAM</name>
<dbReference type="EMBL" id="MU266420">
    <property type="protein sequence ID" value="KAH7924632.1"/>
    <property type="molecule type" value="Genomic_DNA"/>
</dbReference>
<reference evidence="1" key="1">
    <citation type="journal article" date="2021" name="New Phytol.">
        <title>Evolutionary innovations through gain and loss of genes in the ectomycorrhizal Boletales.</title>
        <authorList>
            <person name="Wu G."/>
            <person name="Miyauchi S."/>
            <person name="Morin E."/>
            <person name="Kuo A."/>
            <person name="Drula E."/>
            <person name="Varga T."/>
            <person name="Kohler A."/>
            <person name="Feng B."/>
            <person name="Cao Y."/>
            <person name="Lipzen A."/>
            <person name="Daum C."/>
            <person name="Hundley H."/>
            <person name="Pangilinan J."/>
            <person name="Johnson J."/>
            <person name="Barry K."/>
            <person name="LaButti K."/>
            <person name="Ng V."/>
            <person name="Ahrendt S."/>
            <person name="Min B."/>
            <person name="Choi I.G."/>
            <person name="Park H."/>
            <person name="Plett J.M."/>
            <person name="Magnuson J."/>
            <person name="Spatafora J.W."/>
            <person name="Nagy L.G."/>
            <person name="Henrissat B."/>
            <person name="Grigoriev I.V."/>
            <person name="Yang Z.L."/>
            <person name="Xu J."/>
            <person name="Martin F.M."/>
        </authorList>
    </citation>
    <scope>NUCLEOTIDE SEQUENCE</scope>
    <source>
        <strain evidence="1">KUC20120723A-06</strain>
    </source>
</reference>
<comment type="caution">
    <text evidence="1">The sequence shown here is derived from an EMBL/GenBank/DDBJ whole genome shotgun (WGS) entry which is preliminary data.</text>
</comment>
<organism evidence="1 2">
    <name type="scientific">Leucogyrophana mollusca</name>
    <dbReference type="NCBI Taxonomy" id="85980"/>
    <lineage>
        <taxon>Eukaryota</taxon>
        <taxon>Fungi</taxon>
        <taxon>Dikarya</taxon>
        <taxon>Basidiomycota</taxon>
        <taxon>Agaricomycotina</taxon>
        <taxon>Agaricomycetes</taxon>
        <taxon>Agaricomycetidae</taxon>
        <taxon>Boletales</taxon>
        <taxon>Boletales incertae sedis</taxon>
        <taxon>Leucogyrophana</taxon>
    </lineage>
</organism>
<proteinExistence type="predicted"/>
<sequence length="166" mass="18313">MAPQVDPATFITLAILNEDDIGQKLRVAGRMLTYDPETAVVLLYDAPHALLVDASLCFDTDALLSSDIGRAESDGDQGTRKRSKDRNINPRWARDRKSYVWVVGYLERADPQIPIPILPAYLPPPDIDASLIMRALSVTPASNLKASELRSVLWEMGTVPPTPYPV</sequence>
<keyword evidence="2" id="KW-1185">Reference proteome</keyword>
<protein>
    <submittedName>
        <fullName evidence="1">Uncharacterized protein</fullName>
    </submittedName>
</protein>